<dbReference type="PANTHER" id="PTHR34860">
    <property type="entry name" value="REPRESSOR-LIKE PROTEIN SSO7C3"/>
    <property type="match status" value="1"/>
</dbReference>
<dbReference type="InterPro" id="IPR007159">
    <property type="entry name" value="SpoVT-AbrB_dom"/>
</dbReference>
<dbReference type="EMBL" id="CP087714">
    <property type="protein sequence ID" value="XAT64296.1"/>
    <property type="molecule type" value="Genomic_DNA"/>
</dbReference>
<proteinExistence type="predicted"/>
<dbReference type="RefSeq" id="WP_193806123.1">
    <property type="nucleotide sequence ID" value="NZ_CP087714.1"/>
</dbReference>
<keyword evidence="3" id="KW-1185">Reference proteome</keyword>
<protein>
    <submittedName>
        <fullName evidence="2">AbrB/MazE/SpoVT family DNA-binding domain-containing protein</fullName>
    </submittedName>
</protein>
<organism evidence="2 3">
    <name type="scientific">Geoglobus acetivorans</name>
    <dbReference type="NCBI Taxonomy" id="565033"/>
    <lineage>
        <taxon>Archaea</taxon>
        <taxon>Methanobacteriati</taxon>
        <taxon>Methanobacteriota</taxon>
        <taxon>Archaeoglobi</taxon>
        <taxon>Archaeoglobales</taxon>
        <taxon>Archaeoglobaceae</taxon>
        <taxon>Geoglobus</taxon>
    </lineage>
</organism>
<gene>
    <name evidence="2" type="ORF">LPQ35_02720</name>
</gene>
<dbReference type="SMART" id="SM00966">
    <property type="entry name" value="SpoVT_AbrB"/>
    <property type="match status" value="1"/>
</dbReference>
<name>A0ABZ3H4Y0_GEOAI</name>
<dbReference type="Proteomes" id="UP001492541">
    <property type="component" value="Chromosome"/>
</dbReference>
<dbReference type="InterPro" id="IPR052975">
    <property type="entry name" value="Repressor-like_regulatory"/>
</dbReference>
<dbReference type="PANTHER" id="PTHR34860:SF6">
    <property type="entry name" value="REPRESSOR-LIKE PROTEIN SSO7C3"/>
    <property type="match status" value="1"/>
</dbReference>
<dbReference type="Pfam" id="PF04014">
    <property type="entry name" value="MazE_antitoxin"/>
    <property type="match status" value="1"/>
</dbReference>
<feature type="domain" description="SpoVT-AbrB" evidence="1">
    <location>
        <begin position="1"/>
        <end position="46"/>
    </location>
</feature>
<dbReference type="Gene3D" id="2.10.260.10">
    <property type="match status" value="1"/>
</dbReference>
<evidence type="ECO:0000259" key="1">
    <source>
        <dbReference type="PROSITE" id="PS51740"/>
    </source>
</evidence>
<dbReference type="InterPro" id="IPR037914">
    <property type="entry name" value="SpoVT-AbrB_sf"/>
</dbReference>
<dbReference type="GeneID" id="90448563"/>
<keyword evidence="2" id="KW-0238">DNA-binding</keyword>
<dbReference type="GO" id="GO:0003677">
    <property type="term" value="F:DNA binding"/>
    <property type="evidence" value="ECO:0007669"/>
    <property type="project" value="UniProtKB-KW"/>
</dbReference>
<dbReference type="PROSITE" id="PS51740">
    <property type="entry name" value="SPOVT_ABRB"/>
    <property type="match status" value="1"/>
</dbReference>
<reference evidence="2 3" key="1">
    <citation type="submission" date="2021-11" db="EMBL/GenBank/DDBJ databases">
        <title>Whole genome of Geoglobus acetivorans.</title>
        <authorList>
            <person name="Liu D."/>
        </authorList>
    </citation>
    <scope>NUCLEOTIDE SEQUENCE [LARGE SCALE GENOMIC DNA]</scope>
    <source>
        <strain evidence="2 3">SBH6</strain>
    </source>
</reference>
<dbReference type="SUPFAM" id="SSF89447">
    <property type="entry name" value="AbrB/MazE/MraZ-like"/>
    <property type="match status" value="1"/>
</dbReference>
<evidence type="ECO:0000313" key="2">
    <source>
        <dbReference type="EMBL" id="XAT64296.1"/>
    </source>
</evidence>
<sequence length="74" mass="8497">MLTSKLSKKGQVVIPKEIREKLRIKPGDVVVFREEGGRVYIETVGEKLTEILKAGKPVGESSVEFQRRLRDEWE</sequence>
<dbReference type="NCBIfam" id="TIGR01439">
    <property type="entry name" value="lp_hng_hel_AbrB"/>
    <property type="match status" value="1"/>
</dbReference>
<evidence type="ECO:0000313" key="3">
    <source>
        <dbReference type="Proteomes" id="UP001492541"/>
    </source>
</evidence>
<accession>A0ABZ3H4Y0</accession>